<comment type="caution">
    <text evidence="1">The sequence shown here is derived from an EMBL/GenBank/DDBJ whole genome shotgun (WGS) entry which is preliminary data.</text>
</comment>
<proteinExistence type="predicted"/>
<keyword evidence="2" id="KW-1185">Reference proteome</keyword>
<protein>
    <submittedName>
        <fullName evidence="1">Uncharacterized protein</fullName>
    </submittedName>
</protein>
<dbReference type="EMBL" id="CM056803">
    <property type="protein sequence ID" value="KAJ8707540.1"/>
    <property type="molecule type" value="Genomic_DNA"/>
</dbReference>
<gene>
    <name evidence="1" type="ORF">PYW08_010792</name>
</gene>
<reference evidence="1" key="1">
    <citation type="submission" date="2023-03" db="EMBL/GenBank/DDBJ databases">
        <title>Chromosome-level genomes of two armyworms, Mythimna separata and Mythimna loreyi, provide insights into the biosynthesis and reception of sex pheromones.</title>
        <authorList>
            <person name="Zhao H."/>
        </authorList>
    </citation>
    <scope>NUCLEOTIDE SEQUENCE</scope>
    <source>
        <strain evidence="1">BeijingLab</strain>
    </source>
</reference>
<organism evidence="1 2">
    <name type="scientific">Mythimna loreyi</name>
    <dbReference type="NCBI Taxonomy" id="667449"/>
    <lineage>
        <taxon>Eukaryota</taxon>
        <taxon>Metazoa</taxon>
        <taxon>Ecdysozoa</taxon>
        <taxon>Arthropoda</taxon>
        <taxon>Hexapoda</taxon>
        <taxon>Insecta</taxon>
        <taxon>Pterygota</taxon>
        <taxon>Neoptera</taxon>
        <taxon>Endopterygota</taxon>
        <taxon>Lepidoptera</taxon>
        <taxon>Glossata</taxon>
        <taxon>Ditrysia</taxon>
        <taxon>Noctuoidea</taxon>
        <taxon>Noctuidae</taxon>
        <taxon>Noctuinae</taxon>
        <taxon>Hadenini</taxon>
        <taxon>Mythimna</taxon>
    </lineage>
</organism>
<evidence type="ECO:0000313" key="2">
    <source>
        <dbReference type="Proteomes" id="UP001231649"/>
    </source>
</evidence>
<accession>A0ACC2Q493</accession>
<dbReference type="Proteomes" id="UP001231649">
    <property type="component" value="Chromosome 27"/>
</dbReference>
<name>A0ACC2Q493_9NEOP</name>
<evidence type="ECO:0000313" key="1">
    <source>
        <dbReference type="EMBL" id="KAJ8707540.1"/>
    </source>
</evidence>
<sequence length="315" mass="35551">MEPQMRASDEQFSALLEFMESHGDLSNRRSGPRRQLKTERLWCELVTKLNSIGGGVNISTEEWKKVWEDWKSEVKTKASFIRRHARGTGGGGGPSNPQTLTSLEERVVAIIGKLAVEGMPGIQEAGFCEPLHFIPSPTQTTTSSSSATHQQDAIGYETTIADEPGPISRPTPVTPPSSSWQPLQSETLAQESSTPQKETARRRSWEQSAQPKPSTSPPTSRQRLLSSPRSGITASSSHRSRRLTPFDRATSEFVAVERLRLRQEEKRDRQFHDRESRRIEVDHELNQVLRRLGDIVQAWFDHYRSKDDTKRRGTP</sequence>